<dbReference type="PANTHER" id="PTHR30283">
    <property type="entry name" value="PEROXIDE STRESS RESPONSE PROTEIN YAAA"/>
    <property type="match status" value="1"/>
</dbReference>
<reference evidence="2" key="1">
    <citation type="submission" date="2016-10" db="EMBL/GenBank/DDBJ databases">
        <authorList>
            <person name="Varghese N."/>
            <person name="Submissions S."/>
        </authorList>
    </citation>
    <scope>NUCLEOTIDE SEQUENCE [LARGE SCALE GENOMIC DNA]</scope>
    <source>
        <strain evidence="2">CGMCC 4.6945</strain>
    </source>
</reference>
<accession>A0A1I0VZ89</accession>
<dbReference type="AlphaFoldDB" id="A0A1I0VZ89"/>
<dbReference type="EMBL" id="FOKA01000002">
    <property type="protein sequence ID" value="SFA81203.1"/>
    <property type="molecule type" value="Genomic_DNA"/>
</dbReference>
<dbReference type="GO" id="GO:0005829">
    <property type="term" value="C:cytosol"/>
    <property type="evidence" value="ECO:0007669"/>
    <property type="project" value="TreeGrafter"/>
</dbReference>
<dbReference type="InterPro" id="IPR005583">
    <property type="entry name" value="YaaA"/>
</dbReference>
<dbReference type="GO" id="GO:0033194">
    <property type="term" value="P:response to hydroperoxide"/>
    <property type="evidence" value="ECO:0007669"/>
    <property type="project" value="TreeGrafter"/>
</dbReference>
<gene>
    <name evidence="1" type="ORF">SAMN05421867_10237</name>
</gene>
<evidence type="ECO:0000313" key="2">
    <source>
        <dbReference type="Proteomes" id="UP000199012"/>
    </source>
</evidence>
<keyword evidence="2" id="KW-1185">Reference proteome</keyword>
<evidence type="ECO:0008006" key="3">
    <source>
        <dbReference type="Google" id="ProtNLM"/>
    </source>
</evidence>
<protein>
    <recommendedName>
        <fullName evidence="3">Peroxide stress protein YaaA</fullName>
    </recommendedName>
</protein>
<dbReference type="STRING" id="988821.SAMN05421867_10237"/>
<evidence type="ECO:0000313" key="1">
    <source>
        <dbReference type="EMBL" id="SFA81203.1"/>
    </source>
</evidence>
<dbReference type="PANTHER" id="PTHR30283:SF4">
    <property type="entry name" value="PEROXIDE STRESS RESISTANCE PROTEIN YAAA"/>
    <property type="match status" value="1"/>
</dbReference>
<sequence>MLLVLPPSEGKRRPAASAPPLALDALHAPALTGARAEVLAALVTASGRPDAAAVLGTGRALADEVRANTALATAPAAPARGVYSGVLYAAAGLDRLTGGARARAAASVRTVSALFGVLTPEDPVPAYRLSMGTTLPGPGPLASFWRPHLAPVLDAAALDDDAGAGLVVDVRSAAYAAAWRPPRGASWLTVRVEQDLGGVRSVVSHHAKHARGLLVRHLLVRRGRAPRDADELADAAGRLPGPADAGTPGVLGVELGPAVARGPRTLTLVVGAA</sequence>
<organism evidence="1 2">
    <name type="scientific">Cellulomonas marina</name>
    <dbReference type="NCBI Taxonomy" id="988821"/>
    <lineage>
        <taxon>Bacteria</taxon>
        <taxon>Bacillati</taxon>
        <taxon>Actinomycetota</taxon>
        <taxon>Actinomycetes</taxon>
        <taxon>Micrococcales</taxon>
        <taxon>Cellulomonadaceae</taxon>
        <taxon>Cellulomonas</taxon>
    </lineage>
</organism>
<name>A0A1I0VZ89_9CELL</name>
<dbReference type="Pfam" id="PF03883">
    <property type="entry name" value="H2O2_YaaD"/>
    <property type="match status" value="1"/>
</dbReference>
<proteinExistence type="predicted"/>
<dbReference type="Proteomes" id="UP000199012">
    <property type="component" value="Unassembled WGS sequence"/>
</dbReference>
<dbReference type="RefSeq" id="WP_175499224.1">
    <property type="nucleotide sequence ID" value="NZ_BONM01000001.1"/>
</dbReference>